<proteinExistence type="predicted"/>
<dbReference type="PANTHER" id="PTHR38733:SF1">
    <property type="entry name" value="TYPE IV METHYL-DIRECTED RESTRICTION ENZYME ECOKMCRBC"/>
    <property type="match status" value="1"/>
</dbReference>
<dbReference type="InterPro" id="IPR019292">
    <property type="entry name" value="McrC"/>
</dbReference>
<protein>
    <recommendedName>
        <fullName evidence="3">Restriction endonuclease</fullName>
    </recommendedName>
</protein>
<name>A0A0M4U671_9GAMM</name>
<dbReference type="AlphaFoldDB" id="A0A0M4U671"/>
<dbReference type="STRING" id="45610.AOC03_11440"/>
<evidence type="ECO:0000313" key="2">
    <source>
        <dbReference type="Proteomes" id="UP000059847"/>
    </source>
</evidence>
<dbReference type="REBASE" id="128046">
    <property type="entry name" value="Pur10BMcrBCP"/>
</dbReference>
<dbReference type="Proteomes" id="UP000059847">
    <property type="component" value="Chromosome"/>
</dbReference>
<gene>
    <name evidence="1" type="ORF">AOC03_11440</name>
</gene>
<dbReference type="EMBL" id="CP012678">
    <property type="protein sequence ID" value="ALF60581.1"/>
    <property type="molecule type" value="Genomic_DNA"/>
</dbReference>
<dbReference type="PANTHER" id="PTHR38733">
    <property type="entry name" value="PROTEIN MCRC"/>
    <property type="match status" value="1"/>
</dbReference>
<keyword evidence="2" id="KW-1185">Reference proteome</keyword>
<dbReference type="OrthoDB" id="307209at2"/>
<evidence type="ECO:0000313" key="1">
    <source>
        <dbReference type="EMBL" id="ALF60581.1"/>
    </source>
</evidence>
<organism evidence="1 2">
    <name type="scientific">Psychrobacter urativorans</name>
    <dbReference type="NCBI Taxonomy" id="45610"/>
    <lineage>
        <taxon>Bacteria</taxon>
        <taxon>Pseudomonadati</taxon>
        <taxon>Pseudomonadota</taxon>
        <taxon>Gammaproteobacteria</taxon>
        <taxon>Moraxellales</taxon>
        <taxon>Moraxellaceae</taxon>
        <taxon>Psychrobacter</taxon>
    </lineage>
</organism>
<reference evidence="1 2" key="1">
    <citation type="submission" date="2015-09" db="EMBL/GenBank/DDBJ databases">
        <title>Complete genome of Psychrobacter urativorans R10.10B.</title>
        <authorList>
            <person name="See-Too W.S."/>
            <person name="Chan K.G."/>
        </authorList>
    </citation>
    <scope>NUCLEOTIDE SEQUENCE [LARGE SCALE GENOMIC DNA]</scope>
    <source>
        <strain evidence="1 2">R10.10B</strain>
    </source>
</reference>
<accession>A0A0M4U671</accession>
<dbReference type="KEGG" id="pur:AOC03_11440"/>
<evidence type="ECO:0008006" key="3">
    <source>
        <dbReference type="Google" id="ProtNLM"/>
    </source>
</evidence>
<dbReference type="Pfam" id="PF10117">
    <property type="entry name" value="McrBC"/>
    <property type="match status" value="1"/>
</dbReference>
<dbReference type="RefSeq" id="WP_062536137.1">
    <property type="nucleotide sequence ID" value="NZ_CP012678.1"/>
</dbReference>
<sequence>MLKHIQVREYAKLTTDTSVTPTPDVAVIKPDTFNWLVSLSEQPNSGRFISFEKPDCLRLHSYVGYLQSPAGEGIEVLPKISNSEYDAQNGRAVLCKMLCSALHLPYKEAHAAQLTRMNLPIHEWIYNQFLTQLNRLVASGLRFDYLRVEEESKFIRGQLNVTVQQRQPAERAHLFHIRHDIYHPNRLENRLIKSALDYIQDNCRSPENWRLANELSHILSPVKSLANPMTLMPKWSNSKTLHNYQTIKPWCELILEKMNPHFQKGSHRGISLLFPMERLFEEHVAACLKKLVTPPWQLKTQSSSKYMIEARDKLSDTDKNRFYLKPDLLIDHCGEHRYVMDTKWKLINSSNSEKNFDLSQSDIYQMFAYGHKYLSGNGELMLIYPRHEGFALPLPYFKLDNDLRLWVVPFCIESDRLVNGEWIDNLLTLTSS</sequence>